<dbReference type="EMBL" id="CP107551">
    <property type="protein sequence ID" value="UYP20037.1"/>
    <property type="molecule type" value="Genomic_DNA"/>
</dbReference>
<organism evidence="1 2">
    <name type="scientific">Rhodococcus sacchari</name>
    <dbReference type="NCBI Taxonomy" id="2962047"/>
    <lineage>
        <taxon>Bacteria</taxon>
        <taxon>Bacillati</taxon>
        <taxon>Actinomycetota</taxon>
        <taxon>Actinomycetes</taxon>
        <taxon>Mycobacteriales</taxon>
        <taxon>Nocardiaceae</taxon>
        <taxon>Rhodococcus</taxon>
    </lineage>
</organism>
<reference evidence="1" key="1">
    <citation type="submission" date="2022-10" db="EMBL/GenBank/DDBJ databases">
        <title>Rhodococcus ferula Z13 complete genome.</title>
        <authorList>
            <person name="Long X."/>
            <person name="Zang M."/>
        </authorList>
    </citation>
    <scope>NUCLEOTIDE SEQUENCE</scope>
    <source>
        <strain evidence="1">Z13</strain>
    </source>
</reference>
<keyword evidence="2" id="KW-1185">Reference proteome</keyword>
<accession>A0ACD4DJ52</accession>
<evidence type="ECO:0000313" key="2">
    <source>
        <dbReference type="Proteomes" id="UP001156484"/>
    </source>
</evidence>
<dbReference type="Proteomes" id="UP001156484">
    <property type="component" value="Chromosome"/>
</dbReference>
<name>A0ACD4DJ52_9NOCA</name>
<sequence length="657" mass="68362">MSRTSARRWRTGATAGLAVLALTLTACTADPPPPIEQAEPTPPPAPAPKRTTVVVSVDEIGSGFNPHLLADQTPVANAVAELVLPSAFRAVPDPERPAASVWVPDDALLISAEVTDENPFTITYRLRGDAQWSDGAPIAAEDFRYLWRQMVTQPGVVDPAGYRLIDDVKSSGGGKTVTVTLREPYPAWRELFTNLLPAHLVKDTPGGFSTGLSETVPVSGGRFHVDTVDRGRGEVLLERNDRFWGTPAVPDEVLLRRSGSDAQVTQSMRSGDTQVVQHRGGRALEAQLGAVPGVRTGVQLQSRTLDLTLNTRTPELTDPQVRRGLLGLLDPDLLGMVAAGTETGVVPARAQVLAPSDPGYAPSMPPRPDREGALRLLAEAGYLPVPPEPVAVDPAPVPEDAAPAEPSAPVPEPPVTTTPAATTAAGPTGPALPEGTLVRDGRPLTLVVGVPEGDDIARAVARTAVDVWRGAGIDASVEEIEPGELYGESLVEGDVHAIVGWTRAGGDPATAALSRFGCLPAPVDPAVETEETGEATASDTVGADAAVPGATAETTDRPDPEDLREALEAQLEAPSNLSGACVPELEPRLLDGLRGTADAAEILAAAQPQLWDLAVTLPISQDRAVVAAGPGVENVSLTAAVATGILGDASLWSRTTP</sequence>
<proteinExistence type="predicted"/>
<protein>
    <submittedName>
        <fullName evidence="1">ABC transporter family substrate-binding protein</fullName>
    </submittedName>
</protein>
<gene>
    <name evidence="1" type="ORF">OED52_05680</name>
</gene>
<evidence type="ECO:0000313" key="1">
    <source>
        <dbReference type="EMBL" id="UYP20037.1"/>
    </source>
</evidence>